<dbReference type="Gene3D" id="1.10.287.70">
    <property type="match status" value="1"/>
</dbReference>
<keyword evidence="4" id="KW-0406">Ion transport</keyword>
<feature type="region of interest" description="Disordered" evidence="1">
    <location>
        <begin position="373"/>
        <end position="393"/>
    </location>
</feature>
<accession>A0A5R9J731</accession>
<dbReference type="Pfam" id="PF07885">
    <property type="entry name" value="Ion_trans_2"/>
    <property type="match status" value="1"/>
</dbReference>
<feature type="transmembrane region" description="Helical" evidence="2">
    <location>
        <begin position="234"/>
        <end position="252"/>
    </location>
</feature>
<organism evidence="4 5">
    <name type="scientific">Lichenicoccus roseus</name>
    <dbReference type="NCBI Taxonomy" id="2683649"/>
    <lineage>
        <taxon>Bacteria</taxon>
        <taxon>Pseudomonadati</taxon>
        <taxon>Pseudomonadota</taxon>
        <taxon>Alphaproteobacteria</taxon>
        <taxon>Acetobacterales</taxon>
        <taxon>Acetobacteraceae</taxon>
        <taxon>Lichenicoccus</taxon>
    </lineage>
</organism>
<feature type="transmembrane region" description="Helical" evidence="2">
    <location>
        <begin position="37"/>
        <end position="53"/>
    </location>
</feature>
<feature type="domain" description="Potassium channel" evidence="3">
    <location>
        <begin position="106"/>
        <end position="155"/>
    </location>
</feature>
<feature type="transmembrane region" description="Helical" evidence="2">
    <location>
        <begin position="65"/>
        <end position="91"/>
    </location>
</feature>
<keyword evidence="2" id="KW-0812">Transmembrane</keyword>
<evidence type="ECO:0000259" key="3">
    <source>
        <dbReference type="Pfam" id="PF07885"/>
    </source>
</evidence>
<evidence type="ECO:0000256" key="1">
    <source>
        <dbReference type="SAM" id="MobiDB-lite"/>
    </source>
</evidence>
<dbReference type="Proteomes" id="UP000305654">
    <property type="component" value="Unassembled WGS sequence"/>
</dbReference>
<proteinExistence type="predicted"/>
<sequence length="393" mass="43328">MTRLLVGLLATVLLAIVLQDAFEVMLLPRRVYRQVRLMRYYFFGGWAIWSALARQLSAGSRREHFLSLFGALSMVMLFALWAGALIVGFGMLEWVLQPPGSHGHSALSEQIYMSGVTFFTLGYGDVVPHSAAGRVLSVVEAGSGIGFIAVVIGYLPVLYQLFSRREAHVIQLDGRAGSPPTAGTMLTRHAEGRGLDKLDDLLREWEVWASELLESHLSYPMLVYYRSQHDNQSWLAALTAVMDTCALILVGLDEMPPLQARMTFIMARQVVVEMARTLNLAPMPFQGVDRLPPEDYARLETLLLSSGLRWTSDAQGAGTLVALRATYEPLLAGLGAALLLPLPGFMAADDAADHWQEGHRGVAVGRLIDQLSDRTEGTGKTSRARRHWRPGSR</sequence>
<keyword evidence="2" id="KW-0472">Membrane</keyword>
<dbReference type="GO" id="GO:0034220">
    <property type="term" value="P:monoatomic ion transmembrane transport"/>
    <property type="evidence" value="ECO:0007669"/>
    <property type="project" value="UniProtKB-KW"/>
</dbReference>
<dbReference type="EMBL" id="VCDI01000006">
    <property type="protein sequence ID" value="TLU71421.1"/>
    <property type="molecule type" value="Genomic_DNA"/>
</dbReference>
<dbReference type="InterPro" id="IPR013099">
    <property type="entry name" value="K_chnl_dom"/>
</dbReference>
<feature type="compositionally biased region" description="Basic residues" evidence="1">
    <location>
        <begin position="382"/>
        <end position="393"/>
    </location>
</feature>
<dbReference type="RefSeq" id="WP_138327059.1">
    <property type="nucleotide sequence ID" value="NZ_VCDI01000006.1"/>
</dbReference>
<comment type="caution">
    <text evidence="4">The sequence shown here is derived from an EMBL/GenBank/DDBJ whole genome shotgun (WGS) entry which is preliminary data.</text>
</comment>
<feature type="transmembrane region" description="Helical" evidence="2">
    <location>
        <begin position="135"/>
        <end position="155"/>
    </location>
</feature>
<dbReference type="OrthoDB" id="3422146at2"/>
<gene>
    <name evidence="4" type="ORF">FE263_16070</name>
</gene>
<keyword evidence="2" id="KW-1133">Transmembrane helix</keyword>
<evidence type="ECO:0000256" key="2">
    <source>
        <dbReference type="SAM" id="Phobius"/>
    </source>
</evidence>
<keyword evidence="4" id="KW-0813">Transport</keyword>
<name>A0A5R9J731_9PROT</name>
<reference evidence="4 5" key="1">
    <citation type="submission" date="2019-05" db="EMBL/GenBank/DDBJ databases">
        <authorList>
            <person name="Pankratov T."/>
            <person name="Grouzdev D."/>
        </authorList>
    </citation>
    <scope>NUCLEOTIDE SEQUENCE [LARGE SCALE GENOMIC DNA]</scope>
    <source>
        <strain evidence="4 5">KEBCLARHB70R</strain>
    </source>
</reference>
<keyword evidence="5" id="KW-1185">Reference proteome</keyword>
<evidence type="ECO:0000313" key="4">
    <source>
        <dbReference type="EMBL" id="TLU71421.1"/>
    </source>
</evidence>
<dbReference type="AlphaFoldDB" id="A0A5R9J731"/>
<evidence type="ECO:0000313" key="5">
    <source>
        <dbReference type="Proteomes" id="UP000305654"/>
    </source>
</evidence>
<dbReference type="SUPFAM" id="SSF81324">
    <property type="entry name" value="Voltage-gated potassium channels"/>
    <property type="match status" value="1"/>
</dbReference>
<keyword evidence="4" id="KW-0407">Ion channel</keyword>
<protein>
    <submittedName>
        <fullName evidence="4">Two pore domain potassium channel family protein</fullName>
    </submittedName>
</protein>